<dbReference type="Proteomes" id="UP000503349">
    <property type="component" value="Chromosome 13"/>
</dbReference>
<accession>A0A6G1Q772</accession>
<protein>
    <submittedName>
        <fullName evidence="1">Uncharacterized protein</fullName>
    </submittedName>
</protein>
<reference evidence="1 2" key="1">
    <citation type="submission" date="2019-02" db="EMBL/GenBank/DDBJ databases">
        <title>Opniocepnalus argus genome.</title>
        <authorList>
            <person name="Zhou C."/>
            <person name="Xiao S."/>
        </authorList>
    </citation>
    <scope>NUCLEOTIDE SEQUENCE [LARGE SCALE GENOMIC DNA]</scope>
    <source>
        <strain evidence="1">OARG1902GOOAL</strain>
        <tissue evidence="1">Muscle</tissue>
    </source>
</reference>
<dbReference type="AlphaFoldDB" id="A0A6G1Q772"/>
<evidence type="ECO:0000313" key="1">
    <source>
        <dbReference type="EMBL" id="KAF3698016.1"/>
    </source>
</evidence>
<name>A0A6G1Q772_CHAAH</name>
<reference evidence="2" key="2">
    <citation type="submission" date="2019-02" db="EMBL/GenBank/DDBJ databases">
        <title>Opniocepnalus argus Var Kimnra genome.</title>
        <authorList>
            <person name="Zhou C."/>
            <person name="Xiao S."/>
        </authorList>
    </citation>
    <scope>NUCLEOTIDE SEQUENCE [LARGE SCALE GENOMIC DNA]</scope>
</reference>
<organism evidence="1 2">
    <name type="scientific">Channa argus</name>
    <name type="common">Northern snakehead</name>
    <name type="synonym">Ophicephalus argus</name>
    <dbReference type="NCBI Taxonomy" id="215402"/>
    <lineage>
        <taxon>Eukaryota</taxon>
        <taxon>Metazoa</taxon>
        <taxon>Chordata</taxon>
        <taxon>Craniata</taxon>
        <taxon>Vertebrata</taxon>
        <taxon>Euteleostomi</taxon>
        <taxon>Actinopterygii</taxon>
        <taxon>Neopterygii</taxon>
        <taxon>Teleostei</taxon>
        <taxon>Neoteleostei</taxon>
        <taxon>Acanthomorphata</taxon>
        <taxon>Anabantaria</taxon>
        <taxon>Anabantiformes</taxon>
        <taxon>Channoidei</taxon>
        <taxon>Channidae</taxon>
        <taxon>Channa</taxon>
    </lineage>
</organism>
<gene>
    <name evidence="1" type="ORF">EXN66_Car013697</name>
</gene>
<keyword evidence="2" id="KW-1185">Reference proteome</keyword>
<dbReference type="EMBL" id="CM015724">
    <property type="protein sequence ID" value="KAF3698016.1"/>
    <property type="molecule type" value="Genomic_DNA"/>
</dbReference>
<evidence type="ECO:0000313" key="2">
    <source>
        <dbReference type="Proteomes" id="UP000503349"/>
    </source>
</evidence>
<sequence length="75" mass="8666">MHLYGQLTFTHFTVRRCLESTVTYWQMILPEEELATWHNEAKLILSQGWKLSIVTIQCSELPSAVLVSTLKSTKQ</sequence>
<proteinExistence type="predicted"/>